<dbReference type="InterPro" id="IPR018016">
    <property type="entry name" value="Nucleoside_phosphorylase_CS"/>
</dbReference>
<keyword evidence="10" id="KW-1185">Reference proteome</keyword>
<dbReference type="eggNOG" id="COG0813">
    <property type="taxonomic scope" value="Bacteria"/>
</dbReference>
<name>I7IXT8_9CORY</name>
<evidence type="ECO:0000256" key="2">
    <source>
        <dbReference type="ARBA" id="ARBA00011888"/>
    </source>
</evidence>
<dbReference type="RefSeq" id="WP_004601560.1">
    <property type="nucleotide sequence ID" value="NZ_HF541868.1"/>
</dbReference>
<evidence type="ECO:0000313" key="8">
    <source>
        <dbReference type="EMBL" id="CCI84058.1"/>
    </source>
</evidence>
<dbReference type="GO" id="GO:0006152">
    <property type="term" value="P:purine nucleoside catabolic process"/>
    <property type="evidence" value="ECO:0007669"/>
    <property type="project" value="TreeGrafter"/>
</dbReference>
<accession>I7IXT8</accession>
<dbReference type="HOGENOM" id="CLU_068457_2_0_11"/>
<evidence type="ECO:0000256" key="5">
    <source>
        <dbReference type="ARBA" id="ARBA00022679"/>
    </source>
</evidence>
<feature type="domain" description="Nucleoside phosphorylase" evidence="7">
    <location>
        <begin position="22"/>
        <end position="224"/>
    </location>
</feature>
<dbReference type="EC" id="2.4.2.3" evidence="2"/>
<dbReference type="PROSITE" id="PS01232">
    <property type="entry name" value="PNP_UDP_1"/>
    <property type="match status" value="1"/>
</dbReference>
<dbReference type="InterPro" id="IPR000845">
    <property type="entry name" value="Nucleoside_phosphorylase_d"/>
</dbReference>
<reference evidence="9 10" key="2">
    <citation type="submission" date="2012-08" db="EMBL/GenBank/DDBJ databases">
        <title>The Genome Sequence of Turicella otitidis ATCC 51513.</title>
        <authorList>
            <consortium name="The Broad Institute Genome Sequencing Platform"/>
            <person name="Earl A."/>
            <person name="Ward D."/>
            <person name="Feldgarden M."/>
            <person name="Gevers D."/>
            <person name="Huys G."/>
            <person name="Walker B."/>
            <person name="Young S.K."/>
            <person name="Zeng Q."/>
            <person name="Gargeya S."/>
            <person name="Fitzgerald M."/>
            <person name="Haas B."/>
            <person name="Abouelleil A."/>
            <person name="Alvarado L."/>
            <person name="Arachchi H.M."/>
            <person name="Berlin A.M."/>
            <person name="Chapman S.B."/>
            <person name="Goldberg J."/>
            <person name="Griggs A."/>
            <person name="Gujja S."/>
            <person name="Hansen M."/>
            <person name="Howarth C."/>
            <person name="Imamovic A."/>
            <person name="Larimer J."/>
            <person name="McCowen C."/>
            <person name="Montmayeur A."/>
            <person name="Murphy C."/>
            <person name="Neiman D."/>
            <person name="Pearson M."/>
            <person name="Priest M."/>
            <person name="Roberts A."/>
            <person name="Saif S."/>
            <person name="Shea T."/>
            <person name="Sisk P."/>
            <person name="Sykes S."/>
            <person name="Wortman J."/>
            <person name="Nusbaum C."/>
            <person name="Birren B."/>
        </authorList>
    </citation>
    <scope>NUCLEOTIDE SEQUENCE [LARGE SCALE GENOMIC DNA]</scope>
    <source>
        <strain evidence="9 10">ATCC 51513</strain>
    </source>
</reference>
<evidence type="ECO:0000256" key="3">
    <source>
        <dbReference type="ARBA" id="ARBA00021980"/>
    </source>
</evidence>
<evidence type="ECO:0000256" key="6">
    <source>
        <dbReference type="ARBA" id="ARBA00048447"/>
    </source>
</evidence>
<dbReference type="GO" id="GO:0005829">
    <property type="term" value="C:cytosol"/>
    <property type="evidence" value="ECO:0007669"/>
    <property type="project" value="TreeGrafter"/>
</dbReference>
<keyword evidence="5 8" id="KW-0808">Transferase</keyword>
<dbReference type="NCBIfam" id="NF004489">
    <property type="entry name" value="PRK05819.1"/>
    <property type="match status" value="1"/>
</dbReference>
<evidence type="ECO:0000256" key="4">
    <source>
        <dbReference type="ARBA" id="ARBA00022676"/>
    </source>
</evidence>
<dbReference type="OrthoDB" id="9782889at2"/>
<dbReference type="Proteomes" id="UP000006078">
    <property type="component" value="Unassembled WGS sequence"/>
</dbReference>
<dbReference type="Pfam" id="PF01048">
    <property type="entry name" value="PNP_UDP_1"/>
    <property type="match status" value="1"/>
</dbReference>
<proteinExistence type="inferred from homology"/>
<dbReference type="AlphaFoldDB" id="I7IXT8"/>
<comment type="similarity">
    <text evidence="1">Belongs to the PNP/UDP phosphorylase family.</text>
</comment>
<evidence type="ECO:0000259" key="7">
    <source>
        <dbReference type="Pfam" id="PF01048"/>
    </source>
</evidence>
<keyword evidence="4 8" id="KW-0328">Glycosyltransferase</keyword>
<comment type="caution">
    <text evidence="8">The sequence shown here is derived from an EMBL/GenBank/DDBJ whole genome shotgun (WGS) entry which is preliminary data.</text>
</comment>
<dbReference type="CDD" id="cd09006">
    <property type="entry name" value="PNP_EcPNPI-like"/>
    <property type="match status" value="1"/>
</dbReference>
<dbReference type="SUPFAM" id="SSF53167">
    <property type="entry name" value="Purine and uridine phosphorylases"/>
    <property type="match status" value="1"/>
</dbReference>
<evidence type="ECO:0000256" key="1">
    <source>
        <dbReference type="ARBA" id="ARBA00010456"/>
    </source>
</evidence>
<dbReference type="Gene3D" id="3.40.50.1580">
    <property type="entry name" value="Nucleoside phosphorylase domain"/>
    <property type="match status" value="1"/>
</dbReference>
<sequence>MPPTTASTPHIDPQGAPIARTVFLPGDPLRARFIAETYLDDVVQFNAVRGQLGYTGTYQGEEVSVMGSGMGIPSISLYAHELIETFGATRLIRVGSCGALRGDLAPYEIVAAQGACTDSRFAHHYNVPGTFAPIASFSLLAELDRLSRARGSELHVGNILSSDVFYGDDPDAQKQWAKLGVLGVEMESAGLYAVAARHGVEALGVFTVSNNLVTGAHTSPAERERSFTEMIELALPLAALPHPAAPAERG</sequence>
<dbReference type="InterPro" id="IPR004402">
    <property type="entry name" value="DeoD-type"/>
</dbReference>
<dbReference type="InterPro" id="IPR035994">
    <property type="entry name" value="Nucleoside_phosphorylase_sf"/>
</dbReference>
<dbReference type="PATRIC" id="fig|883169.3.peg.1608"/>
<dbReference type="Proteomes" id="UP000011016">
    <property type="component" value="Unassembled WGS sequence"/>
</dbReference>
<dbReference type="NCBIfam" id="TIGR00107">
    <property type="entry name" value="deoD"/>
    <property type="match status" value="1"/>
</dbReference>
<dbReference type="PANTHER" id="PTHR43691">
    <property type="entry name" value="URIDINE PHOSPHORYLASE"/>
    <property type="match status" value="1"/>
</dbReference>
<dbReference type="PANTHER" id="PTHR43691:SF11">
    <property type="entry name" value="FI09636P-RELATED"/>
    <property type="match status" value="1"/>
</dbReference>
<dbReference type="HAMAP" id="MF_01627">
    <property type="entry name" value="Pur_nucleosid_phosp"/>
    <property type="match status" value="1"/>
</dbReference>
<dbReference type="GO" id="GO:0004731">
    <property type="term" value="F:purine-nucleoside phosphorylase activity"/>
    <property type="evidence" value="ECO:0007669"/>
    <property type="project" value="InterPro"/>
</dbReference>
<reference evidence="8 11" key="1">
    <citation type="journal article" date="2012" name="J. Bacteriol.">
        <title>Draft Genome Sequence of Turicella otitidis ATCC 51513, Isolated from Middle Ear Fluid from a Child with Otitis Media.</title>
        <authorList>
            <person name="Brinkrolf K."/>
            <person name="Schneider J."/>
            <person name="Knecht M."/>
            <person name="Ruckert C."/>
            <person name="Tauch A."/>
        </authorList>
    </citation>
    <scope>NUCLEOTIDE SEQUENCE [LARGE SCALE GENOMIC DNA]</scope>
    <source>
        <strain evidence="8 11">ATCC 51513</strain>
    </source>
</reference>
<dbReference type="EMBL" id="CAJZ01000195">
    <property type="protein sequence ID" value="CCI84058.1"/>
    <property type="molecule type" value="Genomic_DNA"/>
</dbReference>
<gene>
    <name evidence="8" type="primary">pnp</name>
    <name evidence="8" type="ORF">BN46_1340</name>
    <name evidence="9" type="ORF">HMPREF9719_01670</name>
</gene>
<dbReference type="GO" id="GO:0004850">
    <property type="term" value="F:uridine phosphorylase activity"/>
    <property type="evidence" value="ECO:0007669"/>
    <property type="project" value="UniProtKB-EC"/>
</dbReference>
<dbReference type="STRING" id="29321.AAV33_05375"/>
<evidence type="ECO:0000313" key="10">
    <source>
        <dbReference type="Proteomes" id="UP000006078"/>
    </source>
</evidence>
<comment type="catalytic activity">
    <reaction evidence="6">
        <text>uridine + phosphate = alpha-D-ribose 1-phosphate + uracil</text>
        <dbReference type="Rhea" id="RHEA:24388"/>
        <dbReference type="ChEBI" id="CHEBI:16704"/>
        <dbReference type="ChEBI" id="CHEBI:17568"/>
        <dbReference type="ChEBI" id="CHEBI:43474"/>
        <dbReference type="ChEBI" id="CHEBI:57720"/>
        <dbReference type="EC" id="2.4.2.3"/>
    </reaction>
</comment>
<protein>
    <recommendedName>
        <fullName evidence="3">Uridine phosphorylase</fullName>
        <ecNumber evidence="2">2.4.2.3</ecNumber>
    </recommendedName>
</protein>
<organism evidence="8 11">
    <name type="scientific">Corynebacterium otitidis ATCC 51513</name>
    <dbReference type="NCBI Taxonomy" id="883169"/>
    <lineage>
        <taxon>Bacteria</taxon>
        <taxon>Bacillati</taxon>
        <taxon>Actinomycetota</taxon>
        <taxon>Actinomycetes</taxon>
        <taxon>Mycobacteriales</taxon>
        <taxon>Corynebacteriaceae</taxon>
        <taxon>Corynebacterium</taxon>
    </lineage>
</organism>
<evidence type="ECO:0000313" key="9">
    <source>
        <dbReference type="EMBL" id="EJZ81399.1"/>
    </source>
</evidence>
<dbReference type="EMBL" id="AHAE01000078">
    <property type="protein sequence ID" value="EJZ81399.1"/>
    <property type="molecule type" value="Genomic_DNA"/>
</dbReference>
<evidence type="ECO:0000313" key="11">
    <source>
        <dbReference type="Proteomes" id="UP000011016"/>
    </source>
</evidence>